<evidence type="ECO:0000313" key="1">
    <source>
        <dbReference type="EMBL" id="PZO41999.1"/>
    </source>
</evidence>
<reference evidence="2" key="1">
    <citation type="submission" date="2018-04" db="EMBL/GenBank/DDBJ databases">
        <authorList>
            <person name="Cornet L."/>
        </authorList>
    </citation>
    <scope>NUCLEOTIDE SEQUENCE [LARGE SCALE GENOMIC DNA]</scope>
</reference>
<reference evidence="1 2" key="2">
    <citation type="submission" date="2018-06" db="EMBL/GenBank/DDBJ databases">
        <title>Metagenomic assembly of (sub)arctic Cyanobacteria and their associated microbiome from non-axenic cultures.</title>
        <authorList>
            <person name="Baurain D."/>
        </authorList>
    </citation>
    <scope>NUCLEOTIDE SEQUENCE [LARGE SCALE GENOMIC DNA]</scope>
    <source>
        <strain evidence="1">ULC027bin1</strain>
    </source>
</reference>
<dbReference type="EMBL" id="QBMP01000439">
    <property type="protein sequence ID" value="PZO41999.1"/>
    <property type="molecule type" value="Genomic_DNA"/>
</dbReference>
<comment type="caution">
    <text evidence="1">The sequence shown here is derived from an EMBL/GenBank/DDBJ whole genome shotgun (WGS) entry which is preliminary data.</text>
</comment>
<sequence length="113" mass="13018">MSTMFDLLNRVRENPGMYIGYPSINSLFMFLNGYEVARGEMGIDLTKAEELFYDDFQPWLQQKLGVRSVTSWAKLIMLSCHDERAGFEKFFELLAEFQQRSASADEQSDPISA</sequence>
<gene>
    <name evidence="1" type="ORF">DCF15_23120</name>
</gene>
<dbReference type="AlphaFoldDB" id="A0A2W4WJC8"/>
<protein>
    <submittedName>
        <fullName evidence="1">Uncharacterized protein</fullName>
    </submittedName>
</protein>
<dbReference type="Proteomes" id="UP000249794">
    <property type="component" value="Unassembled WGS sequence"/>
</dbReference>
<proteinExistence type="predicted"/>
<accession>A0A2W4WJC8</accession>
<organism evidence="1 2">
    <name type="scientific">Phormidesmis priestleyi</name>
    <dbReference type="NCBI Taxonomy" id="268141"/>
    <lineage>
        <taxon>Bacteria</taxon>
        <taxon>Bacillati</taxon>
        <taxon>Cyanobacteriota</taxon>
        <taxon>Cyanophyceae</taxon>
        <taxon>Leptolyngbyales</taxon>
        <taxon>Leptolyngbyaceae</taxon>
        <taxon>Phormidesmis</taxon>
    </lineage>
</organism>
<name>A0A2W4WJC8_9CYAN</name>
<evidence type="ECO:0000313" key="2">
    <source>
        <dbReference type="Proteomes" id="UP000249794"/>
    </source>
</evidence>